<feature type="transmembrane region" description="Helical" evidence="1">
    <location>
        <begin position="6"/>
        <end position="30"/>
    </location>
</feature>
<dbReference type="AlphaFoldDB" id="A0A916N9J8"/>
<evidence type="ECO:0000313" key="3">
    <source>
        <dbReference type="Proteomes" id="UP000742786"/>
    </source>
</evidence>
<keyword evidence="3" id="KW-1185">Reference proteome</keyword>
<accession>A0A916N9J8</accession>
<evidence type="ECO:0000313" key="2">
    <source>
        <dbReference type="EMBL" id="CAG4884667.1"/>
    </source>
</evidence>
<keyword evidence="1" id="KW-1133">Transmembrane helix</keyword>
<evidence type="ECO:0000256" key="1">
    <source>
        <dbReference type="SAM" id="Phobius"/>
    </source>
</evidence>
<keyword evidence="1" id="KW-0812">Transmembrane</keyword>
<comment type="caution">
    <text evidence="2">The sequence shown here is derived from an EMBL/GenBank/DDBJ whole genome shotgun (WGS) entry which is preliminary data.</text>
</comment>
<proteinExistence type="predicted"/>
<reference evidence="2" key="1">
    <citation type="submission" date="2021-04" db="EMBL/GenBank/DDBJ databases">
        <authorList>
            <person name="Hornung B."/>
        </authorList>
    </citation>
    <scope>NUCLEOTIDE SEQUENCE</scope>
    <source>
        <strain evidence="2">G5G6</strain>
    </source>
</reference>
<organism evidence="2 3">
    <name type="scientific">Georgfuchsia toluolica</name>
    <dbReference type="NCBI Taxonomy" id="424218"/>
    <lineage>
        <taxon>Bacteria</taxon>
        <taxon>Pseudomonadati</taxon>
        <taxon>Pseudomonadota</taxon>
        <taxon>Betaproteobacteria</taxon>
        <taxon>Nitrosomonadales</taxon>
        <taxon>Sterolibacteriaceae</taxon>
        <taxon>Georgfuchsia</taxon>
    </lineage>
</organism>
<gene>
    <name evidence="2" type="ORF">GTOL_12550</name>
</gene>
<sequence>MELINIVLHLVAPRPLLVIAVMVSALSVCVRYYTIEAVNLKRVSRQRSTFYGNCMGIATAIFTFPTAVQIVATSTGNI</sequence>
<name>A0A916N9J8_9PROT</name>
<feature type="transmembrane region" description="Helical" evidence="1">
    <location>
        <begin position="50"/>
        <end position="72"/>
    </location>
</feature>
<keyword evidence="1" id="KW-0472">Membrane</keyword>
<dbReference type="EMBL" id="CAJQUM010000001">
    <property type="protein sequence ID" value="CAG4884667.1"/>
    <property type="molecule type" value="Genomic_DNA"/>
</dbReference>
<protein>
    <submittedName>
        <fullName evidence="2">Uncharacterized protein</fullName>
    </submittedName>
</protein>
<dbReference type="Proteomes" id="UP000742786">
    <property type="component" value="Unassembled WGS sequence"/>
</dbReference>